<dbReference type="SUPFAM" id="SSF53474">
    <property type="entry name" value="alpha/beta-Hydrolases"/>
    <property type="match status" value="1"/>
</dbReference>
<proteinExistence type="predicted"/>
<name>A0A7S3MK91_9SPIT</name>
<dbReference type="EMBL" id="HBIE01010915">
    <property type="protein sequence ID" value="CAE0308430.1"/>
    <property type="molecule type" value="Transcribed_RNA"/>
</dbReference>
<gene>
    <name evidence="1" type="ORF">FEHR0123_LOCUS3339</name>
</gene>
<accession>A0A7S3MK91</accession>
<evidence type="ECO:0000313" key="1">
    <source>
        <dbReference type="EMBL" id="CAE0308430.1"/>
    </source>
</evidence>
<sequence>MMNGVMKRMQEFPKHWRQGLHRSKLVPLENIKQVPISMFIASEDTSCFPSVAQEHIPRIGSEVTVIDVEGAGHEYFKTVSNSDWFMEKLVEQLQAPNEADPLNFAQ</sequence>
<dbReference type="AlphaFoldDB" id="A0A7S3MK91"/>
<dbReference type="InterPro" id="IPR029058">
    <property type="entry name" value="AB_hydrolase_fold"/>
</dbReference>
<organism evidence="1">
    <name type="scientific">Favella ehrenbergii</name>
    <dbReference type="NCBI Taxonomy" id="182087"/>
    <lineage>
        <taxon>Eukaryota</taxon>
        <taxon>Sar</taxon>
        <taxon>Alveolata</taxon>
        <taxon>Ciliophora</taxon>
        <taxon>Intramacronucleata</taxon>
        <taxon>Spirotrichea</taxon>
        <taxon>Choreotrichia</taxon>
        <taxon>Tintinnida</taxon>
        <taxon>Xystonellidae</taxon>
        <taxon>Favella</taxon>
    </lineage>
</organism>
<reference evidence="1" key="1">
    <citation type="submission" date="2021-01" db="EMBL/GenBank/DDBJ databases">
        <authorList>
            <person name="Corre E."/>
            <person name="Pelletier E."/>
            <person name="Niang G."/>
            <person name="Scheremetjew M."/>
            <person name="Finn R."/>
            <person name="Kale V."/>
            <person name="Holt S."/>
            <person name="Cochrane G."/>
            <person name="Meng A."/>
            <person name="Brown T."/>
            <person name="Cohen L."/>
        </authorList>
    </citation>
    <scope>NUCLEOTIDE SEQUENCE</scope>
    <source>
        <strain evidence="1">Fehren 1</strain>
    </source>
</reference>
<protein>
    <submittedName>
        <fullName evidence="1">Uncharacterized protein</fullName>
    </submittedName>
</protein>